<proteinExistence type="predicted"/>
<dbReference type="AlphaFoldDB" id="A0A0V1BP28"/>
<organism evidence="1 2">
    <name type="scientific">Trichinella spiralis</name>
    <name type="common">Trichina worm</name>
    <dbReference type="NCBI Taxonomy" id="6334"/>
    <lineage>
        <taxon>Eukaryota</taxon>
        <taxon>Metazoa</taxon>
        <taxon>Ecdysozoa</taxon>
        <taxon>Nematoda</taxon>
        <taxon>Enoplea</taxon>
        <taxon>Dorylaimia</taxon>
        <taxon>Trichinellida</taxon>
        <taxon>Trichinellidae</taxon>
        <taxon>Trichinella</taxon>
    </lineage>
</organism>
<evidence type="ECO:0000313" key="1">
    <source>
        <dbReference type="EMBL" id="KRY38987.1"/>
    </source>
</evidence>
<accession>A0A0V1BP28</accession>
<dbReference type="EMBL" id="JYDH01000021">
    <property type="protein sequence ID" value="KRY38987.1"/>
    <property type="molecule type" value="Genomic_DNA"/>
</dbReference>
<name>A0A0V1BP28_TRISP</name>
<keyword evidence="2" id="KW-1185">Reference proteome</keyword>
<evidence type="ECO:0000313" key="2">
    <source>
        <dbReference type="Proteomes" id="UP000054776"/>
    </source>
</evidence>
<sequence>MQQSNTNFKRKINFSKKFQNSFRKDYDIDEKDFHDTCSLKKTYLENCGKFAQKMATEKS</sequence>
<comment type="caution">
    <text evidence="1">The sequence shown here is derived from an EMBL/GenBank/DDBJ whole genome shotgun (WGS) entry which is preliminary data.</text>
</comment>
<dbReference type="Proteomes" id="UP000054776">
    <property type="component" value="Unassembled WGS sequence"/>
</dbReference>
<dbReference type="InParanoid" id="A0A0V1BP28"/>
<gene>
    <name evidence="1" type="ORF">T01_4795</name>
</gene>
<reference evidence="1 2" key="1">
    <citation type="submission" date="2015-01" db="EMBL/GenBank/DDBJ databases">
        <title>Evolution of Trichinella species and genotypes.</title>
        <authorList>
            <person name="Korhonen P.K."/>
            <person name="Edoardo P."/>
            <person name="Giuseppe L.R."/>
            <person name="Gasser R.B."/>
        </authorList>
    </citation>
    <scope>NUCLEOTIDE SEQUENCE [LARGE SCALE GENOMIC DNA]</scope>
    <source>
        <strain evidence="1">ISS3</strain>
    </source>
</reference>
<protein>
    <submittedName>
        <fullName evidence="1">Uncharacterized protein</fullName>
    </submittedName>
</protein>